<name>A0A9N8V365_9GLOM</name>
<dbReference type="PROSITE" id="PS50011">
    <property type="entry name" value="PROTEIN_KINASE_DOM"/>
    <property type="match status" value="1"/>
</dbReference>
<dbReference type="OrthoDB" id="4062651at2759"/>
<dbReference type="Proteomes" id="UP000789342">
    <property type="component" value="Unassembled WGS sequence"/>
</dbReference>
<dbReference type="InterPro" id="IPR000719">
    <property type="entry name" value="Prot_kinase_dom"/>
</dbReference>
<comment type="caution">
    <text evidence="2">The sequence shown here is derived from an EMBL/GenBank/DDBJ whole genome shotgun (WGS) entry which is preliminary data.</text>
</comment>
<dbReference type="SUPFAM" id="SSF81901">
    <property type="entry name" value="HCP-like"/>
    <property type="match status" value="1"/>
</dbReference>
<evidence type="ECO:0000313" key="3">
    <source>
        <dbReference type="Proteomes" id="UP000789342"/>
    </source>
</evidence>
<keyword evidence="3" id="KW-1185">Reference proteome</keyword>
<organism evidence="2 3">
    <name type="scientific">Acaulospora morrowiae</name>
    <dbReference type="NCBI Taxonomy" id="94023"/>
    <lineage>
        <taxon>Eukaryota</taxon>
        <taxon>Fungi</taxon>
        <taxon>Fungi incertae sedis</taxon>
        <taxon>Mucoromycota</taxon>
        <taxon>Glomeromycotina</taxon>
        <taxon>Glomeromycetes</taxon>
        <taxon>Diversisporales</taxon>
        <taxon>Acaulosporaceae</taxon>
        <taxon>Acaulospora</taxon>
    </lineage>
</organism>
<dbReference type="EMBL" id="CAJVPV010000050">
    <property type="protein sequence ID" value="CAG8440191.1"/>
    <property type="molecule type" value="Genomic_DNA"/>
</dbReference>
<protein>
    <submittedName>
        <fullName evidence="2">1522_t:CDS:1</fullName>
    </submittedName>
</protein>
<dbReference type="InterPro" id="IPR011009">
    <property type="entry name" value="Kinase-like_dom_sf"/>
</dbReference>
<feature type="domain" description="Protein kinase" evidence="1">
    <location>
        <begin position="208"/>
        <end position="475"/>
    </location>
</feature>
<dbReference type="GO" id="GO:0007166">
    <property type="term" value="P:cell surface receptor signaling pathway"/>
    <property type="evidence" value="ECO:0007669"/>
    <property type="project" value="InterPro"/>
</dbReference>
<dbReference type="InterPro" id="IPR036537">
    <property type="entry name" value="Adaptor_Cbl_N_dom_sf"/>
</dbReference>
<proteinExistence type="predicted"/>
<dbReference type="SMART" id="SM00671">
    <property type="entry name" value="SEL1"/>
    <property type="match status" value="2"/>
</dbReference>
<dbReference type="InterPro" id="IPR006597">
    <property type="entry name" value="Sel1-like"/>
</dbReference>
<dbReference type="GO" id="GO:0005737">
    <property type="term" value="C:cytoplasm"/>
    <property type="evidence" value="ECO:0007669"/>
    <property type="project" value="TreeGrafter"/>
</dbReference>
<dbReference type="SUPFAM" id="SSF56112">
    <property type="entry name" value="Protein kinase-like (PK-like)"/>
    <property type="match status" value="1"/>
</dbReference>
<dbReference type="PANTHER" id="PTHR23257">
    <property type="entry name" value="SERINE-THREONINE PROTEIN KINASE"/>
    <property type="match status" value="1"/>
</dbReference>
<dbReference type="InterPro" id="IPR011990">
    <property type="entry name" value="TPR-like_helical_dom_sf"/>
</dbReference>
<gene>
    <name evidence="2" type="ORF">AMORRO_LOCUS220</name>
</gene>
<dbReference type="InterPro" id="IPR001245">
    <property type="entry name" value="Ser-Thr/Tyr_kinase_cat_dom"/>
</dbReference>
<dbReference type="Gene3D" id="1.10.510.10">
    <property type="entry name" value="Transferase(Phosphotransferase) domain 1"/>
    <property type="match status" value="1"/>
</dbReference>
<reference evidence="2" key="1">
    <citation type="submission" date="2021-06" db="EMBL/GenBank/DDBJ databases">
        <authorList>
            <person name="Kallberg Y."/>
            <person name="Tangrot J."/>
            <person name="Rosling A."/>
        </authorList>
    </citation>
    <scope>NUCLEOTIDE SEQUENCE</scope>
    <source>
        <strain evidence="2">CL551</strain>
    </source>
</reference>
<sequence>MSDSAKEGQQATKPFVNWINLVNVLIEEITKSYSKVEYNRNTCLILIDRVDTISPSIRALHRRREESESKFRNQNFYIAFIKFHRVLTDIKGFIGDISQLIGYKKFKDSNEVKGKFLNIITEFETLCIELGFSNNVIVTEKDREREIQILKEDSNNTIKILKKMEDDITIKENGEEISLNMIYEEVSELQKRAEKLEGSLLHIPQISPNKLEPPSQGKPSDIRGMLCKRMLTDRSVIPVACKRMDIPSSQSQRIKAQLSILNRLRSNDKIIKFYGTSTLNDHEIMVLEWAEHGDLKKLYESEKLSWSTKLQYAHDICKGLVFLQALGIFHHDIRCENIMIVEEERRTAKIANFNLSREVTAETCLIQDLGKIVRWLAPEKMEKARRVPYNFRCEIFSFGMLLWELAYQKIPYEQMELAKIMEHVLEKKREKLDFDIDEHQDIIYLFCNAIELSWSHEPNKRPRINDLFQEFSSLLYREDDGIDESEIYTDTDADDISEESDEIIPLEEGIKAHRSKNYEKAWKCFEKHAALGDPKAKYWLGYCLYDGIYKPKDQEKAVQLYKEAADAGVADAQLRYAFAMKKKEEVFMTYLVKAANNGNSTAQFNLGDIYLKGLCGLSKDKEKGLLYFRLAALKKHPLAIKLLKQYNIDDMSSQ</sequence>
<dbReference type="Pfam" id="PF07714">
    <property type="entry name" value="PK_Tyr_Ser-Thr"/>
    <property type="match status" value="1"/>
</dbReference>
<accession>A0A9N8V365</accession>
<evidence type="ECO:0000259" key="1">
    <source>
        <dbReference type="PROSITE" id="PS50011"/>
    </source>
</evidence>
<dbReference type="PROSITE" id="PS00109">
    <property type="entry name" value="PROTEIN_KINASE_TYR"/>
    <property type="match status" value="1"/>
</dbReference>
<dbReference type="Pfam" id="PF08238">
    <property type="entry name" value="Sel1"/>
    <property type="match status" value="3"/>
</dbReference>
<dbReference type="InterPro" id="IPR008266">
    <property type="entry name" value="Tyr_kinase_AS"/>
</dbReference>
<dbReference type="InterPro" id="IPR059179">
    <property type="entry name" value="MLKL-like_MCAfunc"/>
</dbReference>
<dbReference type="GO" id="GO:0005524">
    <property type="term" value="F:ATP binding"/>
    <property type="evidence" value="ECO:0007669"/>
    <property type="project" value="InterPro"/>
</dbReference>
<dbReference type="GO" id="GO:0004672">
    <property type="term" value="F:protein kinase activity"/>
    <property type="evidence" value="ECO:0007669"/>
    <property type="project" value="InterPro"/>
</dbReference>
<dbReference type="AlphaFoldDB" id="A0A9N8V365"/>
<evidence type="ECO:0000313" key="2">
    <source>
        <dbReference type="EMBL" id="CAG8440191.1"/>
    </source>
</evidence>
<dbReference type="CDD" id="cd21037">
    <property type="entry name" value="MLKL_NTD"/>
    <property type="match status" value="1"/>
</dbReference>
<dbReference type="Gene3D" id="1.20.930.20">
    <property type="entry name" value="Adaptor protein Cbl, N-terminal domain"/>
    <property type="match status" value="1"/>
</dbReference>
<dbReference type="InterPro" id="IPR050167">
    <property type="entry name" value="Ser_Thr_protein_kinase"/>
</dbReference>
<dbReference type="Gene3D" id="1.25.40.10">
    <property type="entry name" value="Tetratricopeptide repeat domain"/>
    <property type="match status" value="1"/>
</dbReference>